<dbReference type="PaxDb" id="547559-Nmag_0247"/>
<sequence length="76" mass="8106">MSPKQWLATFILFLFTLWILSEVSSIVLPLLDSSSPFGQVGFAALSAGQVAFLLLILGLGGWGLYQWAVGGGFGSR</sequence>
<dbReference type="HOGENOM" id="CLU_2646018_0_0_2"/>
<dbReference type="RefSeq" id="WP_012996327.1">
    <property type="nucleotide sequence ID" value="NC_013922.1"/>
</dbReference>
<evidence type="ECO:0000313" key="2">
    <source>
        <dbReference type="EMBL" id="ADD03839.1"/>
    </source>
</evidence>
<accession>D3SX19</accession>
<name>D3SX19_NATMM</name>
<reference evidence="2 3" key="2">
    <citation type="journal article" date="2012" name="BMC Genomics">
        <title>A comparative genomics perspective on the genetic content of the alkaliphilic haloarchaeon Natrialba magadii ATCC 43099T.</title>
        <authorList>
            <person name="Siddaramappa S."/>
            <person name="Challacombe J.F."/>
            <person name="Decastro R.E."/>
            <person name="Pfeiffer F."/>
            <person name="Sastre D.E."/>
            <person name="Gimenez M.I."/>
            <person name="Paggi R.A."/>
            <person name="Detter J.C."/>
            <person name="Davenport K.W."/>
            <person name="Goodwin L.A."/>
            <person name="Kyrpides N."/>
            <person name="Tapia R."/>
            <person name="Pitluck S."/>
            <person name="Lucas S."/>
            <person name="Woyke T."/>
            <person name="Maupin-Furlow J.A."/>
        </authorList>
    </citation>
    <scope>NUCLEOTIDE SEQUENCE [LARGE SCALE GENOMIC DNA]</scope>
    <source>
        <strain evidence="3">ATCC 43099 / DSM 3394 / CCM 3739 / CIP 104546 / IAM 13178 / JCM 8861 / NBRC 102185 / NCIMB 2190 / MS3</strain>
    </source>
</reference>
<dbReference type="KEGG" id="nmg:Nmag_0247"/>
<dbReference type="AlphaFoldDB" id="D3SX19"/>
<keyword evidence="1" id="KW-1133">Transmembrane helix</keyword>
<dbReference type="Proteomes" id="UP000001879">
    <property type="component" value="Chromosome"/>
</dbReference>
<gene>
    <name evidence="2" type="ordered locus">Nmag_0247</name>
</gene>
<feature type="transmembrane region" description="Helical" evidence="1">
    <location>
        <begin position="41"/>
        <end position="65"/>
    </location>
</feature>
<proteinExistence type="predicted"/>
<dbReference type="STRING" id="547559.Nmag_0247"/>
<keyword evidence="1" id="KW-0472">Membrane</keyword>
<dbReference type="GeneID" id="8823067"/>
<keyword evidence="1" id="KW-0812">Transmembrane</keyword>
<evidence type="ECO:0000313" key="3">
    <source>
        <dbReference type="Proteomes" id="UP000001879"/>
    </source>
</evidence>
<keyword evidence="3" id="KW-1185">Reference proteome</keyword>
<dbReference type="EMBL" id="CP001932">
    <property type="protein sequence ID" value="ADD03839.1"/>
    <property type="molecule type" value="Genomic_DNA"/>
</dbReference>
<evidence type="ECO:0000256" key="1">
    <source>
        <dbReference type="SAM" id="Phobius"/>
    </source>
</evidence>
<protein>
    <submittedName>
        <fullName evidence="2">Uncharacterized protein</fullName>
    </submittedName>
</protein>
<organism evidence="2 3">
    <name type="scientific">Natrialba magadii (strain ATCC 43099 / DSM 3394 / CCM 3739 / CIP 104546 / IAM 13178 / JCM 8861 / NBRC 102185 / NCIMB 2190 / MS3)</name>
    <name type="common">Natronobacterium magadii</name>
    <dbReference type="NCBI Taxonomy" id="547559"/>
    <lineage>
        <taxon>Archaea</taxon>
        <taxon>Methanobacteriati</taxon>
        <taxon>Methanobacteriota</taxon>
        <taxon>Stenosarchaea group</taxon>
        <taxon>Halobacteria</taxon>
        <taxon>Halobacteriales</taxon>
        <taxon>Natrialbaceae</taxon>
        <taxon>Natrialba</taxon>
    </lineage>
</organism>
<reference evidence="3" key="1">
    <citation type="submission" date="2010-02" db="EMBL/GenBank/DDBJ databases">
        <title>Complete sequence of chromosome of Natrialba magadii ATCC 43099.</title>
        <authorList>
            <consortium name="US DOE Joint Genome Institute"/>
            <person name="Lucas S."/>
            <person name="Copeland A."/>
            <person name="Lapidus A."/>
            <person name="Cheng J.-F."/>
            <person name="Bruce D."/>
            <person name="Goodwin L."/>
            <person name="Pitluck S."/>
            <person name="Davenport K."/>
            <person name="Saunders E."/>
            <person name="Detter J.C."/>
            <person name="Han C."/>
            <person name="Tapia R."/>
            <person name="Land M."/>
            <person name="Hauser L."/>
            <person name="Kyrpides N."/>
            <person name="Mikhailova N."/>
            <person name="De Castro R.E."/>
            <person name="Maupin-Furlow J.A."/>
            <person name="Woyke T."/>
        </authorList>
    </citation>
    <scope>NUCLEOTIDE SEQUENCE [LARGE SCALE GENOMIC DNA]</scope>
    <source>
        <strain evidence="3">ATCC 43099 / DSM 3394 / CCM 3739 / CIP 104546 / IAM 13178 / JCM 8861 / NBRC 102185 / NCIMB 2190 / MS3</strain>
    </source>
</reference>